<gene>
    <name evidence="1" type="ORF">DASC09_016120</name>
</gene>
<dbReference type="Gene3D" id="3.10.280.10">
    <property type="entry name" value="Mitochondrial glycoprotein"/>
    <property type="match status" value="1"/>
</dbReference>
<sequence>MAFRSSLRLATKQISRYSLLSQAAKVAFKAPVAINQRYFSYSQVAKGSKENIVNVLKSEIQLETEIDEHKEKPEVINAFLDSTGFKVVESSNKHSSLAEIVKETDSEIIHIYFDVSQVTNIPEPNIMEQEGENNEEFDFEKDLNEEFANVNIVVEKKADNSAISIEVLFKLDDCSMYVESVTPYADSKLALSESAESETVRQITYHGPPFSNLDESLQESIESYIKDLGVDESLGDFVISYSEYKENKEYFTWLNSLQKFFS</sequence>
<dbReference type="GO" id="GO:0042256">
    <property type="term" value="P:cytosolic ribosome assembly"/>
    <property type="evidence" value="ECO:0007669"/>
    <property type="project" value="TreeGrafter"/>
</dbReference>
<dbReference type="GO" id="GO:0005759">
    <property type="term" value="C:mitochondrial matrix"/>
    <property type="evidence" value="ECO:0007669"/>
    <property type="project" value="InterPro"/>
</dbReference>
<dbReference type="PANTHER" id="PTHR10826:SF1">
    <property type="entry name" value="COMPLEMENT COMPONENT 1 Q SUBCOMPONENT-BINDING PROTEIN, MITOCHONDRIAL"/>
    <property type="match status" value="1"/>
</dbReference>
<dbReference type="SUPFAM" id="SSF54529">
    <property type="entry name" value="Mitochondrial glycoprotein MAM33-like"/>
    <property type="match status" value="1"/>
</dbReference>
<comment type="caution">
    <text evidence="1">The sequence shown here is derived from an EMBL/GenBank/DDBJ whole genome shotgun (WGS) entry which is preliminary data.</text>
</comment>
<proteinExistence type="predicted"/>
<dbReference type="EMBL" id="BTFZ01000002">
    <property type="protein sequence ID" value="GMM34287.1"/>
    <property type="molecule type" value="Genomic_DNA"/>
</dbReference>
<name>A0AAV5QHM5_9ASCO</name>
<evidence type="ECO:0000313" key="2">
    <source>
        <dbReference type="Proteomes" id="UP001360560"/>
    </source>
</evidence>
<dbReference type="Pfam" id="PF02330">
    <property type="entry name" value="MAM33"/>
    <property type="match status" value="1"/>
</dbReference>
<organism evidence="1 2">
    <name type="scientific">Saccharomycopsis crataegensis</name>
    <dbReference type="NCBI Taxonomy" id="43959"/>
    <lineage>
        <taxon>Eukaryota</taxon>
        <taxon>Fungi</taxon>
        <taxon>Dikarya</taxon>
        <taxon>Ascomycota</taxon>
        <taxon>Saccharomycotina</taxon>
        <taxon>Saccharomycetes</taxon>
        <taxon>Saccharomycopsidaceae</taxon>
        <taxon>Saccharomycopsis</taxon>
    </lineage>
</organism>
<protein>
    <submittedName>
        <fullName evidence="1">Mam33 protein</fullName>
    </submittedName>
</protein>
<dbReference type="PANTHER" id="PTHR10826">
    <property type="entry name" value="COMPLEMENT COMPONENT 1"/>
    <property type="match status" value="1"/>
</dbReference>
<evidence type="ECO:0000313" key="1">
    <source>
        <dbReference type="EMBL" id="GMM34287.1"/>
    </source>
</evidence>
<dbReference type="AlphaFoldDB" id="A0AAV5QHM5"/>
<dbReference type="InterPro" id="IPR036561">
    <property type="entry name" value="MAM33_sf"/>
</dbReference>
<dbReference type="GeneID" id="90072266"/>
<dbReference type="InterPro" id="IPR003428">
    <property type="entry name" value="MAM33"/>
</dbReference>
<keyword evidence="2" id="KW-1185">Reference proteome</keyword>
<reference evidence="1 2" key="1">
    <citation type="journal article" date="2023" name="Elife">
        <title>Identification of key yeast species and microbe-microbe interactions impacting larval growth of Drosophila in the wild.</title>
        <authorList>
            <person name="Mure A."/>
            <person name="Sugiura Y."/>
            <person name="Maeda R."/>
            <person name="Honda K."/>
            <person name="Sakurai N."/>
            <person name="Takahashi Y."/>
            <person name="Watada M."/>
            <person name="Katoh T."/>
            <person name="Gotoh A."/>
            <person name="Gotoh Y."/>
            <person name="Taniguchi I."/>
            <person name="Nakamura K."/>
            <person name="Hayashi T."/>
            <person name="Katayama T."/>
            <person name="Uemura T."/>
            <person name="Hattori Y."/>
        </authorList>
    </citation>
    <scope>NUCLEOTIDE SEQUENCE [LARGE SCALE GENOMIC DNA]</scope>
    <source>
        <strain evidence="1 2">SC-9</strain>
    </source>
</reference>
<dbReference type="Proteomes" id="UP001360560">
    <property type="component" value="Unassembled WGS sequence"/>
</dbReference>
<accession>A0AAV5QHM5</accession>
<dbReference type="RefSeq" id="XP_064851287.1">
    <property type="nucleotide sequence ID" value="XM_064995215.1"/>
</dbReference>